<evidence type="ECO:0008006" key="3">
    <source>
        <dbReference type="Google" id="ProtNLM"/>
    </source>
</evidence>
<gene>
    <name evidence="1" type="ORF">SAMN05443667_101211</name>
</gene>
<dbReference type="OrthoDB" id="1345541at2"/>
<organism evidence="1 2">
    <name type="scientific">Flavobacterium gillisiae</name>
    <dbReference type="NCBI Taxonomy" id="150146"/>
    <lineage>
        <taxon>Bacteria</taxon>
        <taxon>Pseudomonadati</taxon>
        <taxon>Bacteroidota</taxon>
        <taxon>Flavobacteriia</taxon>
        <taxon>Flavobacteriales</taxon>
        <taxon>Flavobacteriaceae</taxon>
        <taxon>Flavobacterium</taxon>
    </lineage>
</organism>
<dbReference type="RefSeq" id="WP_091083419.1">
    <property type="nucleotide sequence ID" value="NZ_FNRD01000001.1"/>
</dbReference>
<accession>A0A1H3WRV2</accession>
<dbReference type="AlphaFoldDB" id="A0A1H3WRV2"/>
<proteinExistence type="predicted"/>
<reference evidence="2" key="1">
    <citation type="submission" date="2016-10" db="EMBL/GenBank/DDBJ databases">
        <authorList>
            <person name="Varghese N."/>
            <person name="Submissions S."/>
        </authorList>
    </citation>
    <scope>NUCLEOTIDE SEQUENCE [LARGE SCALE GENOMIC DNA]</scope>
    <source>
        <strain evidence="2">DSM 22376</strain>
    </source>
</reference>
<keyword evidence="2" id="KW-1185">Reference proteome</keyword>
<evidence type="ECO:0000313" key="1">
    <source>
        <dbReference type="EMBL" id="SDZ89859.1"/>
    </source>
</evidence>
<protein>
    <recommendedName>
        <fullName evidence="3">YD repeat-containing protein</fullName>
    </recommendedName>
</protein>
<evidence type="ECO:0000313" key="2">
    <source>
        <dbReference type="Proteomes" id="UP000198951"/>
    </source>
</evidence>
<name>A0A1H3WRV2_9FLAO</name>
<dbReference type="EMBL" id="FNRD01000001">
    <property type="protein sequence ID" value="SDZ89859.1"/>
    <property type="molecule type" value="Genomic_DNA"/>
</dbReference>
<dbReference type="Proteomes" id="UP000198951">
    <property type="component" value="Unassembled WGS sequence"/>
</dbReference>
<dbReference type="PROSITE" id="PS51257">
    <property type="entry name" value="PROKAR_LIPOPROTEIN"/>
    <property type="match status" value="1"/>
</dbReference>
<sequence>MKKILQIILLTFILGCSPKIKSITEYNNNETSPTISRVVEFDKNGNKTLERNFGNVRSNRIVSIAYQNGKKIKETDCDYFEKQDTCVVRKFSVYKYDLKNKLKTQTMYESDSAVRFIRKYHKTGNLEVITTNSWEMFPTNDPNPENAMKLTDSVFYDSKGREIKRLHYNEDLKEPWTEKIQYSTNGYTKEIGGTRMDTIRLYEYSKLQKLANKKHIDFEFRDATNYKYEFQRY</sequence>